<gene>
    <name evidence="8" type="ORF">AWM75_00990</name>
</gene>
<proteinExistence type="predicted"/>
<organism evidence="8 9">
    <name type="scientific">Aerococcus urinaehominis</name>
    <dbReference type="NCBI Taxonomy" id="128944"/>
    <lineage>
        <taxon>Bacteria</taxon>
        <taxon>Bacillati</taxon>
        <taxon>Bacillota</taxon>
        <taxon>Bacilli</taxon>
        <taxon>Lactobacillales</taxon>
        <taxon>Aerococcaceae</taxon>
        <taxon>Aerococcus</taxon>
    </lineage>
</organism>
<keyword evidence="6" id="KW-1133">Transmembrane helix</keyword>
<keyword evidence="7" id="KW-0472">Membrane</keyword>
<evidence type="ECO:0000313" key="8">
    <source>
        <dbReference type="EMBL" id="AMB98655.1"/>
    </source>
</evidence>
<dbReference type="RefSeq" id="WP_067977314.1">
    <property type="nucleotide sequence ID" value="NZ_CP014163.1"/>
</dbReference>
<keyword evidence="5" id="KW-0812">Transmembrane</keyword>
<dbReference type="GO" id="GO:0030395">
    <property type="term" value="F:lactose binding"/>
    <property type="evidence" value="ECO:0007669"/>
    <property type="project" value="TreeGrafter"/>
</dbReference>
<dbReference type="Pfam" id="PF12832">
    <property type="entry name" value="MFS_1_like"/>
    <property type="match status" value="1"/>
</dbReference>
<protein>
    <submittedName>
        <fullName evidence="8">Uncharacterized protein</fullName>
    </submittedName>
</protein>
<keyword evidence="2" id="KW-0813">Transport</keyword>
<evidence type="ECO:0000256" key="3">
    <source>
        <dbReference type="ARBA" id="ARBA00022475"/>
    </source>
</evidence>
<dbReference type="GO" id="GO:0005886">
    <property type="term" value="C:plasma membrane"/>
    <property type="evidence" value="ECO:0007669"/>
    <property type="project" value="UniProtKB-SubCell"/>
</dbReference>
<dbReference type="InterPro" id="IPR036259">
    <property type="entry name" value="MFS_trans_sf"/>
</dbReference>
<reference evidence="8 9" key="1">
    <citation type="journal article" date="2016" name="Genome Announc.">
        <title>Complete Genome Sequences of Aerococcus christensenii CCUG 28831T, Aerococcus sanguinicola CCUG 43001T, Aerococcus urinae CCUG 36881T, Aerococcus urinaeequi CCUG 28094T, Aerococcus urinaehominis CCUG 42038 BT, and Aerococcus viridans CCUG 4311T.</title>
        <authorList>
            <person name="Carkaci D."/>
            <person name="Dargis R."/>
            <person name="Nielsen X.C."/>
            <person name="Skovgaard O."/>
            <person name="Fuursted K."/>
            <person name="Christensen J.J."/>
        </authorList>
    </citation>
    <scope>NUCLEOTIDE SEQUENCE [LARGE SCALE GENOMIC DNA]</scope>
    <source>
        <strain evidence="8 9">CCUG42038B</strain>
    </source>
</reference>
<dbReference type="Gene3D" id="1.20.1250.20">
    <property type="entry name" value="MFS general substrate transporter like domains"/>
    <property type="match status" value="2"/>
</dbReference>
<dbReference type="SUPFAM" id="SSF103473">
    <property type="entry name" value="MFS general substrate transporter"/>
    <property type="match status" value="2"/>
</dbReference>
<comment type="subcellular location">
    <subcellularLocation>
        <location evidence="1">Cell inner membrane</location>
        <topology evidence="1">Multi-pass membrane protein</topology>
    </subcellularLocation>
</comment>
<keyword evidence="4" id="KW-0997">Cell inner membrane</keyword>
<dbReference type="EMBL" id="CP014163">
    <property type="protein sequence ID" value="AMB98655.1"/>
    <property type="molecule type" value="Genomic_DNA"/>
</dbReference>
<keyword evidence="3" id="KW-1003">Cell membrane</keyword>
<dbReference type="AlphaFoldDB" id="A0A0X8FJW5"/>
<dbReference type="PANTHER" id="PTHR23522:SF10">
    <property type="entry name" value="3-PHENYLPROPIONIC ACID TRANSPORTER-RELATED"/>
    <property type="match status" value="1"/>
</dbReference>
<evidence type="ECO:0000313" key="9">
    <source>
        <dbReference type="Proteomes" id="UP000062260"/>
    </source>
</evidence>
<evidence type="ECO:0000256" key="1">
    <source>
        <dbReference type="ARBA" id="ARBA00004429"/>
    </source>
</evidence>
<dbReference type="KEGG" id="auh:AWM75_00990"/>
<evidence type="ECO:0000256" key="4">
    <source>
        <dbReference type="ARBA" id="ARBA00022519"/>
    </source>
</evidence>
<keyword evidence="9" id="KW-1185">Reference proteome</keyword>
<dbReference type="PROSITE" id="PS50850">
    <property type="entry name" value="MFS"/>
    <property type="match status" value="1"/>
</dbReference>
<evidence type="ECO:0000256" key="2">
    <source>
        <dbReference type="ARBA" id="ARBA00022448"/>
    </source>
</evidence>
<accession>A0A0X8FJW5</accession>
<reference evidence="9" key="2">
    <citation type="submission" date="2016-01" db="EMBL/GenBank/DDBJ databases">
        <title>Six Aerococcus type strain genome sequencing and assembly using PacBio and Illumina Hiseq.</title>
        <authorList>
            <person name="Carkaci D."/>
            <person name="Dargis R."/>
            <person name="Nielsen X.C."/>
            <person name="Skovgaard O."/>
            <person name="Fuursted K."/>
            <person name="Christensen J.J."/>
        </authorList>
    </citation>
    <scope>NUCLEOTIDE SEQUENCE [LARGE SCALE GENOMIC DNA]</scope>
    <source>
        <strain evidence="9">CCUG42038B</strain>
    </source>
</reference>
<dbReference type="InterPro" id="IPR020846">
    <property type="entry name" value="MFS_dom"/>
</dbReference>
<dbReference type="InterPro" id="IPR024989">
    <property type="entry name" value="MFS_assoc_dom"/>
</dbReference>
<dbReference type="GO" id="GO:0015528">
    <property type="term" value="F:lactose:proton symporter activity"/>
    <property type="evidence" value="ECO:0007669"/>
    <property type="project" value="TreeGrafter"/>
</dbReference>
<dbReference type="STRING" id="128944.AWM75_00990"/>
<dbReference type="OrthoDB" id="1653456at2"/>
<dbReference type="Proteomes" id="UP000062260">
    <property type="component" value="Chromosome"/>
</dbReference>
<name>A0A0X8FJW5_9LACT</name>
<evidence type="ECO:0000256" key="6">
    <source>
        <dbReference type="ARBA" id="ARBA00022989"/>
    </source>
</evidence>
<dbReference type="PANTHER" id="PTHR23522">
    <property type="entry name" value="BLL5896 PROTEIN"/>
    <property type="match status" value="1"/>
</dbReference>
<evidence type="ECO:0000256" key="7">
    <source>
        <dbReference type="ARBA" id="ARBA00023136"/>
    </source>
</evidence>
<evidence type="ECO:0000256" key="5">
    <source>
        <dbReference type="ARBA" id="ARBA00022692"/>
    </source>
</evidence>
<sequence length="408" mass="45150">MKQSFKHLSTKYAGLMGSYNLGYAGFTGFGTVYLLSKGLNESQIGLAVALANLLAVFVQPVLAERIDRSRRWTLLEYKLALLIPLFFTMLAMLIANQLMWLIAVLFVLAMTLMMILMPLLNSVAMYFINHGYQLDYGVPRAIGSAFYAVGALIIGRLTVAYGTDAMVAFAIASFVIYSLVLFFFPFHQARDRAADQAPDHQDHIATPADVTDLPDAEPFFKKYRQYGYFLAGVLCFITFHNLVNNYMFQILVNVGGGQEHMGTAFALAAFIEVPVMVSYAWLSRRFSLRQLLMTSAIFFLVKAIITAFATGVPGIMLAQATQMLAFGIYTTVSVYYTNTVMAKQDMVKGQAMLATAQTIGNVLGSLVGGMIINHFSTQMALYFCIICCIFGLFGFYKGVKRPSLQVAE</sequence>